<dbReference type="SMART" id="SM00353">
    <property type="entry name" value="HLH"/>
    <property type="match status" value="1"/>
</dbReference>
<feature type="domain" description="BHLH" evidence="2">
    <location>
        <begin position="220"/>
        <end position="284"/>
    </location>
</feature>
<evidence type="ECO:0000313" key="4">
    <source>
        <dbReference type="Proteomes" id="UP000054321"/>
    </source>
</evidence>
<dbReference type="PANTHER" id="PTHR47336">
    <property type="entry name" value="TRANSCRIPTION FACTOR HMS1-RELATED"/>
    <property type="match status" value="1"/>
</dbReference>
<evidence type="ECO:0000259" key="2">
    <source>
        <dbReference type="PROSITE" id="PS50888"/>
    </source>
</evidence>
<dbReference type="EMBL" id="KN832876">
    <property type="protein sequence ID" value="KIN01368.1"/>
    <property type="molecule type" value="Genomic_DNA"/>
</dbReference>
<name>A0A0C3DH82_OIDMZ</name>
<dbReference type="InterPro" id="IPR011598">
    <property type="entry name" value="bHLH_dom"/>
</dbReference>
<reference evidence="3 4" key="1">
    <citation type="submission" date="2014-04" db="EMBL/GenBank/DDBJ databases">
        <authorList>
            <consortium name="DOE Joint Genome Institute"/>
            <person name="Kuo A."/>
            <person name="Martino E."/>
            <person name="Perotto S."/>
            <person name="Kohler A."/>
            <person name="Nagy L.G."/>
            <person name="Floudas D."/>
            <person name="Copeland A."/>
            <person name="Barry K.W."/>
            <person name="Cichocki N."/>
            <person name="Veneault-Fourrey C."/>
            <person name="LaButti K."/>
            <person name="Lindquist E.A."/>
            <person name="Lipzen A."/>
            <person name="Lundell T."/>
            <person name="Morin E."/>
            <person name="Murat C."/>
            <person name="Sun H."/>
            <person name="Tunlid A."/>
            <person name="Henrissat B."/>
            <person name="Grigoriev I.V."/>
            <person name="Hibbett D.S."/>
            <person name="Martin F."/>
            <person name="Nordberg H.P."/>
            <person name="Cantor M.N."/>
            <person name="Hua S.X."/>
        </authorList>
    </citation>
    <scope>NUCLEOTIDE SEQUENCE [LARGE SCALE GENOMIC DNA]</scope>
    <source>
        <strain evidence="3 4">Zn</strain>
    </source>
</reference>
<dbReference type="InterPro" id="IPR036638">
    <property type="entry name" value="HLH_DNA-bd_sf"/>
</dbReference>
<dbReference type="Pfam" id="PF00010">
    <property type="entry name" value="HLH"/>
    <property type="match status" value="1"/>
</dbReference>
<sequence length="319" mass="33994">MSHPDKHQTGKSISNTANSYYNAGLGAATGLLPQDWIYTDIKHPSIDQFSLFTHPANLAGEPLDVFGAPAGASFSTGPTIPLPTTVSAVDLNLDAASLAPVGNVTSQPSRTTSSSDDSLLLGSGGVDNSESLATPDDAELNSKLTYKPGWATGSKTREISSISLSTARSKKRAKTNTSPINPRRTSPRNLSLLFTKTRDDTKADPYEPSSPETAEPNPSKSKRSHNLTEKKYRTRLNSYFETLLSAIPKPSGSTETAGAGGDASEKKISKGEVLILAMDYIRELESGQAELEKQRNSLSSDMEHLKDASSGIDGETTVY</sequence>
<dbReference type="Proteomes" id="UP000054321">
    <property type="component" value="Unassembled WGS sequence"/>
</dbReference>
<feature type="region of interest" description="Disordered" evidence="1">
    <location>
        <begin position="247"/>
        <end position="266"/>
    </location>
</feature>
<evidence type="ECO:0000313" key="3">
    <source>
        <dbReference type="EMBL" id="KIN01368.1"/>
    </source>
</evidence>
<dbReference type="Gene3D" id="4.10.280.10">
    <property type="entry name" value="Helix-loop-helix DNA-binding domain"/>
    <property type="match status" value="1"/>
</dbReference>
<feature type="compositionally biased region" description="Basic and acidic residues" evidence="1">
    <location>
        <begin position="196"/>
        <end position="205"/>
    </location>
</feature>
<dbReference type="PROSITE" id="PS50888">
    <property type="entry name" value="BHLH"/>
    <property type="match status" value="1"/>
</dbReference>
<feature type="compositionally biased region" description="Low complexity" evidence="1">
    <location>
        <begin position="105"/>
        <end position="129"/>
    </location>
</feature>
<accession>A0A0C3DH82</accession>
<dbReference type="FunCoup" id="A0A0C3DH82">
    <property type="interactions" value="864"/>
</dbReference>
<dbReference type="OrthoDB" id="3542681at2759"/>
<dbReference type="InParanoid" id="A0A0C3DH82"/>
<dbReference type="SUPFAM" id="SSF47459">
    <property type="entry name" value="HLH, helix-loop-helix DNA-binding domain"/>
    <property type="match status" value="1"/>
</dbReference>
<dbReference type="InterPro" id="IPR052099">
    <property type="entry name" value="Regulatory_TF_Diverse"/>
</dbReference>
<dbReference type="HOGENOM" id="CLU_871842_0_0_1"/>
<feature type="compositionally biased region" description="Polar residues" evidence="1">
    <location>
        <begin position="175"/>
        <end position="194"/>
    </location>
</feature>
<evidence type="ECO:0000256" key="1">
    <source>
        <dbReference type="SAM" id="MobiDB-lite"/>
    </source>
</evidence>
<dbReference type="AlphaFoldDB" id="A0A0C3DH82"/>
<dbReference type="PANTHER" id="PTHR47336:SF2">
    <property type="entry name" value="TRANSCRIPTION FACTOR HMS1-RELATED"/>
    <property type="match status" value="1"/>
</dbReference>
<gene>
    <name evidence="3" type="ORF">OIDMADRAFT_145445</name>
</gene>
<feature type="region of interest" description="Disordered" evidence="1">
    <location>
        <begin position="101"/>
        <end position="231"/>
    </location>
</feature>
<reference evidence="4" key="2">
    <citation type="submission" date="2015-01" db="EMBL/GenBank/DDBJ databases">
        <title>Evolutionary Origins and Diversification of the Mycorrhizal Mutualists.</title>
        <authorList>
            <consortium name="DOE Joint Genome Institute"/>
            <consortium name="Mycorrhizal Genomics Consortium"/>
            <person name="Kohler A."/>
            <person name="Kuo A."/>
            <person name="Nagy L.G."/>
            <person name="Floudas D."/>
            <person name="Copeland A."/>
            <person name="Barry K.W."/>
            <person name="Cichocki N."/>
            <person name="Veneault-Fourrey C."/>
            <person name="LaButti K."/>
            <person name="Lindquist E.A."/>
            <person name="Lipzen A."/>
            <person name="Lundell T."/>
            <person name="Morin E."/>
            <person name="Murat C."/>
            <person name="Riley R."/>
            <person name="Ohm R."/>
            <person name="Sun H."/>
            <person name="Tunlid A."/>
            <person name="Henrissat B."/>
            <person name="Grigoriev I.V."/>
            <person name="Hibbett D.S."/>
            <person name="Martin F."/>
        </authorList>
    </citation>
    <scope>NUCLEOTIDE SEQUENCE [LARGE SCALE GENOMIC DNA]</scope>
    <source>
        <strain evidence="4">Zn</strain>
    </source>
</reference>
<protein>
    <recommendedName>
        <fullName evidence="2">BHLH domain-containing protein</fullName>
    </recommendedName>
</protein>
<dbReference type="STRING" id="913774.A0A0C3DH82"/>
<feature type="compositionally biased region" description="Polar residues" evidence="1">
    <location>
        <begin position="210"/>
        <end position="219"/>
    </location>
</feature>
<dbReference type="CDD" id="cd11395">
    <property type="entry name" value="bHLHzip_SREBP_like"/>
    <property type="match status" value="1"/>
</dbReference>
<organism evidence="3 4">
    <name type="scientific">Oidiodendron maius (strain Zn)</name>
    <dbReference type="NCBI Taxonomy" id="913774"/>
    <lineage>
        <taxon>Eukaryota</taxon>
        <taxon>Fungi</taxon>
        <taxon>Dikarya</taxon>
        <taxon>Ascomycota</taxon>
        <taxon>Pezizomycotina</taxon>
        <taxon>Leotiomycetes</taxon>
        <taxon>Leotiomycetes incertae sedis</taxon>
        <taxon>Myxotrichaceae</taxon>
        <taxon>Oidiodendron</taxon>
    </lineage>
</organism>
<dbReference type="GO" id="GO:0046983">
    <property type="term" value="F:protein dimerization activity"/>
    <property type="evidence" value="ECO:0007669"/>
    <property type="project" value="InterPro"/>
</dbReference>
<feature type="region of interest" description="Disordered" evidence="1">
    <location>
        <begin position="287"/>
        <end position="319"/>
    </location>
</feature>
<feature type="compositionally biased region" description="Basic and acidic residues" evidence="1">
    <location>
        <begin position="287"/>
        <end position="307"/>
    </location>
</feature>
<proteinExistence type="predicted"/>
<keyword evidence="4" id="KW-1185">Reference proteome</keyword>